<keyword evidence="2" id="KW-1185">Reference proteome</keyword>
<reference evidence="1 2" key="1">
    <citation type="journal article" date="2015" name="Genome Biol.">
        <title>Comparative genomics of Steinernema reveals deeply conserved gene regulatory networks.</title>
        <authorList>
            <person name="Dillman A.R."/>
            <person name="Macchietto M."/>
            <person name="Porter C.F."/>
            <person name="Rogers A."/>
            <person name="Williams B."/>
            <person name="Antoshechkin I."/>
            <person name="Lee M.M."/>
            <person name="Goodwin Z."/>
            <person name="Lu X."/>
            <person name="Lewis E.E."/>
            <person name="Goodrich-Blair H."/>
            <person name="Stock S.P."/>
            <person name="Adams B.J."/>
            <person name="Sternberg P.W."/>
            <person name="Mortazavi A."/>
        </authorList>
    </citation>
    <scope>NUCLEOTIDE SEQUENCE [LARGE SCALE GENOMIC DNA]</scope>
    <source>
        <strain evidence="1 2">ALL</strain>
    </source>
</reference>
<evidence type="ECO:0000313" key="2">
    <source>
        <dbReference type="Proteomes" id="UP000298663"/>
    </source>
</evidence>
<gene>
    <name evidence="1" type="ORF">L596_029224</name>
</gene>
<proteinExistence type="predicted"/>
<protein>
    <submittedName>
        <fullName evidence="1">Uncharacterized protein</fullName>
    </submittedName>
</protein>
<name>A0A4U5LU11_STECR</name>
<evidence type="ECO:0000313" key="1">
    <source>
        <dbReference type="EMBL" id="TKR59572.1"/>
    </source>
</evidence>
<accession>A0A4U5LU11</accession>
<dbReference type="EMBL" id="AZBU02000012">
    <property type="protein sequence ID" value="TKR59572.1"/>
    <property type="molecule type" value="Genomic_DNA"/>
</dbReference>
<comment type="caution">
    <text evidence="1">The sequence shown here is derived from an EMBL/GenBank/DDBJ whole genome shotgun (WGS) entry which is preliminary data.</text>
</comment>
<dbReference type="Proteomes" id="UP000298663">
    <property type="component" value="Unassembled WGS sequence"/>
</dbReference>
<organism evidence="1 2">
    <name type="scientific">Steinernema carpocapsae</name>
    <name type="common">Entomopathogenic nematode</name>
    <dbReference type="NCBI Taxonomy" id="34508"/>
    <lineage>
        <taxon>Eukaryota</taxon>
        <taxon>Metazoa</taxon>
        <taxon>Ecdysozoa</taxon>
        <taxon>Nematoda</taxon>
        <taxon>Chromadorea</taxon>
        <taxon>Rhabditida</taxon>
        <taxon>Tylenchina</taxon>
        <taxon>Panagrolaimomorpha</taxon>
        <taxon>Strongyloidoidea</taxon>
        <taxon>Steinernematidae</taxon>
        <taxon>Steinernema</taxon>
    </lineage>
</organism>
<sequence>MCRRKSGDVLPESVPVFVHAHDAGDFSVLEDLLAAFVVFRDVWLRVLRRRRDSDPGGVGRSRRSLRVAYLVSLLLRPGNVQNQNLREQRSKLTISTIVKTGGRNRPNRSRKLSYFSSHNGVLATRRSRWENTSQINERKSL</sequence>
<dbReference type="AlphaFoldDB" id="A0A4U5LU11"/>
<reference evidence="1 2" key="2">
    <citation type="journal article" date="2019" name="G3 (Bethesda)">
        <title>Hybrid Assembly of the Genome of the Entomopathogenic Nematode Steinernema carpocapsae Identifies the X-Chromosome.</title>
        <authorList>
            <person name="Serra L."/>
            <person name="Macchietto M."/>
            <person name="Macias-Munoz A."/>
            <person name="McGill C.J."/>
            <person name="Rodriguez I.M."/>
            <person name="Rodriguez B."/>
            <person name="Murad R."/>
            <person name="Mortazavi A."/>
        </authorList>
    </citation>
    <scope>NUCLEOTIDE SEQUENCE [LARGE SCALE GENOMIC DNA]</scope>
    <source>
        <strain evidence="1 2">ALL</strain>
    </source>
</reference>